<proteinExistence type="predicted"/>
<keyword evidence="2" id="KW-1185">Reference proteome</keyword>
<dbReference type="GO" id="GO:0007165">
    <property type="term" value="P:signal transduction"/>
    <property type="evidence" value="ECO:0007669"/>
    <property type="project" value="InterPro"/>
</dbReference>
<reference evidence="1" key="2">
    <citation type="submission" date="2025-08" db="UniProtKB">
        <authorList>
            <consortium name="Ensembl"/>
        </authorList>
    </citation>
    <scope>IDENTIFICATION</scope>
</reference>
<dbReference type="GO" id="GO:0007608">
    <property type="term" value="P:sensory perception of smell"/>
    <property type="evidence" value="ECO:0007669"/>
    <property type="project" value="InterPro"/>
</dbReference>
<dbReference type="Gene3D" id="2.60.120.390">
    <property type="entry name" value="Olfactory marker"/>
    <property type="match status" value="1"/>
</dbReference>
<accession>A0A8C4RJM8</accession>
<dbReference type="AlphaFoldDB" id="A0A8C4RJM8"/>
<dbReference type="InterPro" id="IPR009103">
    <property type="entry name" value="Olfactory_marker"/>
</dbReference>
<dbReference type="InterPro" id="IPR036727">
    <property type="entry name" value="Olfactory_marker_sf"/>
</dbReference>
<dbReference type="Pfam" id="PF06554">
    <property type="entry name" value="Olfactory_mark"/>
    <property type="match status" value="1"/>
</dbReference>
<sequence>VDFAGNQQPLIFNQDFHLTECMRLRVKSLEQKNQRPQDGEKLLLPNEYVYRLDFSEQQLKFLRWNINLNATGKIIITGTSQHYTPDLTNLMTRQLLDPSGIFWKTEGDGEVNHYEADTQEFGERIADLARIRKVMYFLVTFQDDITPDDINCSIIFKV</sequence>
<dbReference type="PANTHER" id="PTHR15357:SF0">
    <property type="entry name" value="OLFACTORY MARKER PROTEIN"/>
    <property type="match status" value="1"/>
</dbReference>
<gene>
    <name evidence="1" type="primary">OMP</name>
</gene>
<reference evidence="1" key="3">
    <citation type="submission" date="2025-09" db="UniProtKB">
        <authorList>
            <consortium name="Ensembl"/>
        </authorList>
    </citation>
    <scope>IDENTIFICATION</scope>
</reference>
<protein>
    <submittedName>
        <fullName evidence="1">Olfactory marker protein a</fullName>
    </submittedName>
</protein>
<dbReference type="GeneTree" id="ENSGT00390000009497"/>
<evidence type="ECO:0000313" key="1">
    <source>
        <dbReference type="Ensembl" id="ENSECRP00000003532.1"/>
    </source>
</evidence>
<reference evidence="1" key="1">
    <citation type="submission" date="2021-06" db="EMBL/GenBank/DDBJ databases">
        <authorList>
            <consortium name="Wellcome Sanger Institute Data Sharing"/>
        </authorList>
    </citation>
    <scope>NUCLEOTIDE SEQUENCE [LARGE SCALE GENOMIC DNA]</scope>
</reference>
<dbReference type="Proteomes" id="UP000694620">
    <property type="component" value="Chromosome 4"/>
</dbReference>
<evidence type="ECO:0000313" key="2">
    <source>
        <dbReference type="Proteomes" id="UP000694620"/>
    </source>
</evidence>
<dbReference type="Ensembl" id="ENSECRT00000003591.1">
    <property type="protein sequence ID" value="ENSECRP00000003532.1"/>
    <property type="gene ID" value="ENSECRG00000002422.1"/>
</dbReference>
<organism evidence="1 2">
    <name type="scientific">Erpetoichthys calabaricus</name>
    <name type="common">Rope fish</name>
    <name type="synonym">Calamoichthys calabaricus</name>
    <dbReference type="NCBI Taxonomy" id="27687"/>
    <lineage>
        <taxon>Eukaryota</taxon>
        <taxon>Metazoa</taxon>
        <taxon>Chordata</taxon>
        <taxon>Craniata</taxon>
        <taxon>Vertebrata</taxon>
        <taxon>Euteleostomi</taxon>
        <taxon>Actinopterygii</taxon>
        <taxon>Polypteriformes</taxon>
        <taxon>Polypteridae</taxon>
        <taxon>Erpetoichthys</taxon>
    </lineage>
</organism>
<name>A0A8C4RJM8_ERPCA</name>
<dbReference type="PANTHER" id="PTHR15357">
    <property type="entry name" value="OLFACTORY MARKER PROTEIN"/>
    <property type="match status" value="1"/>
</dbReference>
<dbReference type="SUPFAM" id="SSF63697">
    <property type="entry name" value="Olfactory marker protein"/>
    <property type="match status" value="1"/>
</dbReference>